<evidence type="ECO:0000256" key="2">
    <source>
        <dbReference type="ARBA" id="ARBA00022908"/>
    </source>
</evidence>
<dbReference type="PANTHER" id="PTHR30349">
    <property type="entry name" value="PHAGE INTEGRASE-RELATED"/>
    <property type="match status" value="1"/>
</dbReference>
<dbReference type="Proteomes" id="UP001197028">
    <property type="component" value="Unassembled WGS sequence"/>
</dbReference>
<evidence type="ECO:0000259" key="7">
    <source>
        <dbReference type="PROSITE" id="PS51900"/>
    </source>
</evidence>
<dbReference type="PANTHER" id="PTHR30349:SF41">
    <property type="entry name" value="INTEGRASE_RECOMBINASE PROTEIN MJ0367-RELATED"/>
    <property type="match status" value="1"/>
</dbReference>
<evidence type="ECO:0000256" key="4">
    <source>
        <dbReference type="ARBA" id="ARBA00023172"/>
    </source>
</evidence>
<dbReference type="PROSITE" id="PS51900">
    <property type="entry name" value="CB"/>
    <property type="match status" value="1"/>
</dbReference>
<dbReference type="Gene3D" id="1.10.443.10">
    <property type="entry name" value="Intergrase catalytic core"/>
    <property type="match status" value="1"/>
</dbReference>
<evidence type="ECO:0000256" key="5">
    <source>
        <dbReference type="PROSITE-ProRule" id="PRU01248"/>
    </source>
</evidence>
<dbReference type="InterPro" id="IPR011010">
    <property type="entry name" value="DNA_brk_join_enz"/>
</dbReference>
<evidence type="ECO:0000313" key="8">
    <source>
        <dbReference type="EMBL" id="MBU2738536.1"/>
    </source>
</evidence>
<dbReference type="InterPro" id="IPR010998">
    <property type="entry name" value="Integrase_recombinase_N"/>
</dbReference>
<dbReference type="Pfam" id="PF00589">
    <property type="entry name" value="Phage_integrase"/>
    <property type="match status" value="1"/>
</dbReference>
<keyword evidence="9" id="KW-1185">Reference proteome</keyword>
<name>A0ABS5ZPI3_9PROT</name>
<feature type="domain" description="Tyr recombinase" evidence="6">
    <location>
        <begin position="150"/>
        <end position="322"/>
    </location>
</feature>
<keyword evidence="2" id="KW-0229">DNA integration</keyword>
<sequence>MRPRKTHRNLPPCVYSKHGAYWYVKEGKWTRLAPDLPTALQRYAALAAPTNSGMPALIEIAHVEIIRNKRPNTVSQYDQCRRVLKEMLAEFAPEQVRGADVATVKSAYADRPSMGNRLLSYLRLVFNYALERGMVDYNPCVGIKRHAESKRRRYLTDAEFHSIYTAASENLKPIIMVAYLTGQRIGDVLKIKLSDVSADGIYFEQEKTGSRVLVAMTPDLERAIKAARSLHRSVASMSLFSVKRGGRPYTYATVQDMWATAVERSGIPDAHLHDLRAKSLTDAKRQGLDPVALAGHADPRMTARYIRQHDTVVAVPPKLAEF</sequence>
<dbReference type="EMBL" id="JABELD010000051">
    <property type="protein sequence ID" value="MBU2738536.1"/>
    <property type="molecule type" value="Genomic_DNA"/>
</dbReference>
<keyword evidence="3 5" id="KW-0238">DNA-binding</keyword>
<dbReference type="PROSITE" id="PS51898">
    <property type="entry name" value="TYR_RECOMBINASE"/>
    <property type="match status" value="1"/>
</dbReference>
<protein>
    <submittedName>
        <fullName evidence="8">Tyrosine-type recombinase/integrase</fullName>
    </submittedName>
</protein>
<accession>A0ABS5ZPI3</accession>
<evidence type="ECO:0000259" key="6">
    <source>
        <dbReference type="PROSITE" id="PS51898"/>
    </source>
</evidence>
<evidence type="ECO:0000256" key="1">
    <source>
        <dbReference type="ARBA" id="ARBA00008857"/>
    </source>
</evidence>
<comment type="similarity">
    <text evidence="1">Belongs to the 'phage' integrase family.</text>
</comment>
<dbReference type="SUPFAM" id="SSF56349">
    <property type="entry name" value="DNA breaking-rejoining enzymes"/>
    <property type="match status" value="1"/>
</dbReference>
<proteinExistence type="inferred from homology"/>
<evidence type="ECO:0000256" key="3">
    <source>
        <dbReference type="ARBA" id="ARBA00023125"/>
    </source>
</evidence>
<evidence type="ECO:0000313" key="9">
    <source>
        <dbReference type="Proteomes" id="UP001197028"/>
    </source>
</evidence>
<gene>
    <name evidence="8" type="ORF">HJG40_06970</name>
</gene>
<dbReference type="InterPro" id="IPR013762">
    <property type="entry name" value="Integrase-like_cat_sf"/>
</dbReference>
<dbReference type="Gene3D" id="1.10.150.130">
    <property type="match status" value="1"/>
</dbReference>
<dbReference type="InterPro" id="IPR002104">
    <property type="entry name" value="Integrase_catalytic"/>
</dbReference>
<reference evidence="8 9" key="1">
    <citation type="journal article" date="2021" name="ISME J.">
        <title>Genomic evolution of the class Acidithiobacillia: deep-branching Proteobacteria living in extreme acidic conditions.</title>
        <authorList>
            <person name="Moya-Beltran A."/>
            <person name="Beard S."/>
            <person name="Rojas-Villalobos C."/>
            <person name="Issotta F."/>
            <person name="Gallardo Y."/>
            <person name="Ulloa R."/>
            <person name="Giaveno A."/>
            <person name="Degli Esposti M."/>
            <person name="Johnson D.B."/>
            <person name="Quatrini R."/>
        </authorList>
    </citation>
    <scope>NUCLEOTIDE SEQUENCE [LARGE SCALE GENOMIC DNA]</scope>
    <source>
        <strain evidence="8 9">ATCC 19703</strain>
    </source>
</reference>
<dbReference type="RefSeq" id="WP_215863507.1">
    <property type="nucleotide sequence ID" value="NZ_JABELD010000051.1"/>
</dbReference>
<comment type="caution">
    <text evidence="8">The sequence shown here is derived from an EMBL/GenBank/DDBJ whole genome shotgun (WGS) entry which is preliminary data.</text>
</comment>
<keyword evidence="4" id="KW-0233">DNA recombination</keyword>
<organism evidence="8 9">
    <name type="scientific">Acidithiobacillus concretivorus</name>
    <dbReference type="NCBI Taxonomy" id="3063952"/>
    <lineage>
        <taxon>Bacteria</taxon>
        <taxon>Pseudomonadati</taxon>
        <taxon>Pseudomonadota</taxon>
        <taxon>Acidithiobacillia</taxon>
        <taxon>Acidithiobacillales</taxon>
        <taxon>Acidithiobacillaceae</taxon>
        <taxon>Acidithiobacillus</taxon>
    </lineage>
</organism>
<dbReference type="InterPro" id="IPR050090">
    <property type="entry name" value="Tyrosine_recombinase_XerCD"/>
</dbReference>
<feature type="domain" description="Core-binding (CB)" evidence="7">
    <location>
        <begin position="34"/>
        <end position="130"/>
    </location>
</feature>
<dbReference type="InterPro" id="IPR044068">
    <property type="entry name" value="CB"/>
</dbReference>